<comment type="caution">
    <text evidence="1">The sequence shown here is derived from an EMBL/GenBank/DDBJ whole genome shotgun (WGS) entry which is preliminary data.</text>
</comment>
<gene>
    <name evidence="1" type="ORF">PCOR1329_LOCUS13730</name>
</gene>
<dbReference type="EMBL" id="CAUYUJ010004071">
    <property type="protein sequence ID" value="CAK0808014.1"/>
    <property type="molecule type" value="Genomic_DNA"/>
</dbReference>
<reference evidence="1" key="1">
    <citation type="submission" date="2023-10" db="EMBL/GenBank/DDBJ databases">
        <authorList>
            <person name="Chen Y."/>
            <person name="Shah S."/>
            <person name="Dougan E. K."/>
            <person name="Thang M."/>
            <person name="Chan C."/>
        </authorList>
    </citation>
    <scope>NUCLEOTIDE SEQUENCE [LARGE SCALE GENOMIC DNA]</scope>
</reference>
<dbReference type="Proteomes" id="UP001189429">
    <property type="component" value="Unassembled WGS sequence"/>
</dbReference>
<sequence>MSETQGPEAKKAMTEAMRKVQEEEAAALASLPSGTKAILDLYTNRVHASMDALVERVTQQNEPRFTAIEDSAKALESRGTKLEKQFADSASSAGGGSSTGDWKPSNIVIKICEFKDKDTHKVNFTAVRNWVNSIKTHLGTQASELGGLKARTTEDIYKVEIPVNPAHVESIKDAMRETMTSQNLAIRTTAGVELWPKINAEQHPIRMMRYRTYGSLVDAIQAQAKMDGYVVKEDWQKSLSVEVGKLDGTSHRIAGVDANASVVWDTEVLQTLGRKAASTRAAFFKKVRKSVRKQVVMLLQEVPKWGDGEFPGYALRSQKGEDCAIA</sequence>
<organism evidence="1 2">
    <name type="scientific">Prorocentrum cordatum</name>
    <dbReference type="NCBI Taxonomy" id="2364126"/>
    <lineage>
        <taxon>Eukaryota</taxon>
        <taxon>Sar</taxon>
        <taxon>Alveolata</taxon>
        <taxon>Dinophyceae</taxon>
        <taxon>Prorocentrales</taxon>
        <taxon>Prorocentraceae</taxon>
        <taxon>Prorocentrum</taxon>
    </lineage>
</organism>
<accession>A0ABN9QS66</accession>
<evidence type="ECO:0000313" key="1">
    <source>
        <dbReference type="EMBL" id="CAK0808014.1"/>
    </source>
</evidence>
<proteinExistence type="predicted"/>
<feature type="non-terminal residue" evidence="1">
    <location>
        <position position="326"/>
    </location>
</feature>
<protein>
    <submittedName>
        <fullName evidence="1">Uncharacterized protein</fullName>
    </submittedName>
</protein>
<evidence type="ECO:0000313" key="2">
    <source>
        <dbReference type="Proteomes" id="UP001189429"/>
    </source>
</evidence>
<keyword evidence="2" id="KW-1185">Reference proteome</keyword>
<name>A0ABN9QS66_9DINO</name>